<sequence length="90" mass="10238">MATGQDVYSNLRTENKFDCRDSKDVLFLNNTLYEGMSVDEDDRGTHSTRKTLGLNTTRRVVCVVLLCVLLLTAITVLWIKYNNVNTAHNQ</sequence>
<reference evidence="1 2" key="1">
    <citation type="journal article" date="2022" name="bioRxiv">
        <title>An ancient truncated duplication of the anti-Mullerian hormone receptor type 2 gene is a potential conserved master sex determinant in the Pangasiidae catfish family.</title>
        <authorList>
            <person name="Wen M."/>
            <person name="Pan Q."/>
            <person name="Jouanno E."/>
            <person name="Montfort J."/>
            <person name="Zahm M."/>
            <person name="Cabau C."/>
            <person name="Klopp C."/>
            <person name="Iampietro C."/>
            <person name="Roques C."/>
            <person name="Bouchez O."/>
            <person name="Castinel A."/>
            <person name="Donnadieu C."/>
            <person name="Parrinello H."/>
            <person name="Poncet C."/>
            <person name="Belmonte E."/>
            <person name="Gautier V."/>
            <person name="Avarre J.-C."/>
            <person name="Dugue R."/>
            <person name="Gustiano R."/>
            <person name="Ha T.T.T."/>
            <person name="Campet M."/>
            <person name="Sriphairoj K."/>
            <person name="Ribolli J."/>
            <person name="de Almeida F.L."/>
            <person name="Desvignes T."/>
            <person name="Postlethwait J.H."/>
            <person name="Bucao C.F."/>
            <person name="Robinson-Rechavi M."/>
            <person name="Bobe J."/>
            <person name="Herpin A."/>
            <person name="Guiguen Y."/>
        </authorList>
    </citation>
    <scope>NUCLEOTIDE SEQUENCE [LARGE SCALE GENOMIC DNA]</scope>
    <source>
        <strain evidence="1">YG-Dec2019</strain>
    </source>
</reference>
<feature type="non-terminal residue" evidence="1">
    <location>
        <position position="90"/>
    </location>
</feature>
<evidence type="ECO:0000313" key="1">
    <source>
        <dbReference type="EMBL" id="MCI4395038.1"/>
    </source>
</evidence>
<protein>
    <submittedName>
        <fullName evidence="1">Uncharacterized protein</fullName>
    </submittedName>
</protein>
<dbReference type="Proteomes" id="UP000829447">
    <property type="component" value="Linkage Group LG28"/>
</dbReference>
<dbReference type="EMBL" id="CM040481">
    <property type="protein sequence ID" value="MCI4395038.1"/>
    <property type="molecule type" value="Genomic_DNA"/>
</dbReference>
<accession>A0ACC5XUT7</accession>
<name>A0ACC5XUT7_PANGG</name>
<gene>
    <name evidence="1" type="ORF">PGIGA_G00175860</name>
</gene>
<keyword evidence="2" id="KW-1185">Reference proteome</keyword>
<proteinExistence type="predicted"/>
<comment type="caution">
    <text evidence="1">The sequence shown here is derived from an EMBL/GenBank/DDBJ whole genome shotgun (WGS) entry which is preliminary data.</text>
</comment>
<evidence type="ECO:0000313" key="2">
    <source>
        <dbReference type="Proteomes" id="UP000829447"/>
    </source>
</evidence>
<organism evidence="1 2">
    <name type="scientific">Pangasianodon gigas</name>
    <name type="common">Mekong giant catfish</name>
    <name type="synonym">Pangasius gigas</name>
    <dbReference type="NCBI Taxonomy" id="30993"/>
    <lineage>
        <taxon>Eukaryota</taxon>
        <taxon>Metazoa</taxon>
        <taxon>Chordata</taxon>
        <taxon>Craniata</taxon>
        <taxon>Vertebrata</taxon>
        <taxon>Euteleostomi</taxon>
        <taxon>Actinopterygii</taxon>
        <taxon>Neopterygii</taxon>
        <taxon>Teleostei</taxon>
        <taxon>Ostariophysi</taxon>
        <taxon>Siluriformes</taxon>
        <taxon>Pangasiidae</taxon>
        <taxon>Pangasianodon</taxon>
    </lineage>
</organism>